<evidence type="ECO:0000313" key="3">
    <source>
        <dbReference type="EMBL" id="SPP66079.1"/>
    </source>
</evidence>
<feature type="transmembrane region" description="Helical" evidence="1">
    <location>
        <begin position="50"/>
        <end position="70"/>
    </location>
</feature>
<dbReference type="Pfam" id="PF20539">
    <property type="entry name" value="DUF6754"/>
    <property type="match status" value="1"/>
</dbReference>
<keyword evidence="1" id="KW-0812">Transmembrane</keyword>
<dbReference type="InterPro" id="IPR046642">
    <property type="entry name" value="DUF6754"/>
</dbReference>
<reference evidence="4" key="1">
    <citation type="submission" date="2018-04" db="EMBL/GenBank/DDBJ databases">
        <authorList>
            <person name="Lucker S."/>
            <person name="Sakoula D."/>
        </authorList>
    </citation>
    <scope>NUCLEOTIDE SEQUENCE [LARGE SCALE GENOMIC DNA]</scope>
</reference>
<dbReference type="Proteomes" id="UP000248168">
    <property type="component" value="Unassembled WGS sequence"/>
</dbReference>
<dbReference type="EMBL" id="OUNR01000018">
    <property type="protein sequence ID" value="SPP66079.1"/>
    <property type="molecule type" value="Genomic_DNA"/>
</dbReference>
<evidence type="ECO:0000259" key="2">
    <source>
        <dbReference type="Pfam" id="PF20539"/>
    </source>
</evidence>
<feature type="transmembrane region" description="Helical" evidence="1">
    <location>
        <begin position="425"/>
        <end position="448"/>
    </location>
</feature>
<dbReference type="InParanoid" id="A0A330LAF4"/>
<keyword evidence="1" id="KW-1133">Transmembrane helix</keyword>
<evidence type="ECO:0000256" key="1">
    <source>
        <dbReference type="SAM" id="Phobius"/>
    </source>
</evidence>
<sequence length="460" mass="49675">MLNKSANCVLALKASSTYPSGCATALHSLRSYSRHGASWRAGVGWVRPAGFLNILILIMVCGLSSASVFAEDQLAAPAHLSVFDTPNDGGQSLTVNWAPSALESPDARYQVLVGEAGVTDVAALKVVAEFPAQTRLVKDAKGAWWTRTAERNWHQFTIRNGKAVELTDGTVYTVTVALLKGEERIVGPLLQATPAPNWFNWNLVNNLVLTLIFGGVVFFSIAQAKRREMFLRRIPGLDAVDEAIGRATELGKPILYLTGAHDMSDPSTIAAAVILGRVAKKTAAYETELLVPHRDPITMAVCQEITKQAYLEAGKPDLFKEDSNFFITSDQFSYTAAVDGIMLRKQPAANFFMGSYFAEALLLTETGASTGAIQIAGTDSDHQLPFFVTTCDYTLIGEELYAASAYLSREPVQLGTLRGQDIGKAMILSVIAIGVLLATVGVATQAAWPQYALDFFKDVK</sequence>
<accession>A0A330LAF4</accession>
<keyword evidence="1" id="KW-0472">Membrane</keyword>
<feature type="transmembrane region" description="Helical" evidence="1">
    <location>
        <begin position="203"/>
        <end position="222"/>
    </location>
</feature>
<gene>
    <name evidence="3" type="ORF">NITLEN_50119</name>
</gene>
<proteinExistence type="predicted"/>
<evidence type="ECO:0000313" key="4">
    <source>
        <dbReference type="Proteomes" id="UP000248168"/>
    </source>
</evidence>
<keyword evidence="4" id="KW-1185">Reference proteome</keyword>
<dbReference type="AlphaFoldDB" id="A0A330LAF4"/>
<organism evidence="3 4">
    <name type="scientific">Nitrospira lenta</name>
    <dbReference type="NCBI Taxonomy" id="1436998"/>
    <lineage>
        <taxon>Bacteria</taxon>
        <taxon>Pseudomonadati</taxon>
        <taxon>Nitrospirota</taxon>
        <taxon>Nitrospiria</taxon>
        <taxon>Nitrospirales</taxon>
        <taxon>Nitrospiraceae</taxon>
        <taxon>Nitrospira</taxon>
    </lineage>
</organism>
<feature type="domain" description="DUF6754" evidence="2">
    <location>
        <begin position="195"/>
        <end position="446"/>
    </location>
</feature>
<protein>
    <recommendedName>
        <fullName evidence="2">DUF6754 domain-containing protein</fullName>
    </recommendedName>
</protein>
<name>A0A330LAF4_9BACT</name>